<gene>
    <name evidence="3" type="ORF">FOL47_004852</name>
</gene>
<feature type="chain" id="PRO_5029456537" evidence="2">
    <location>
        <begin position="18"/>
        <end position="665"/>
    </location>
</feature>
<feature type="signal peptide" evidence="2">
    <location>
        <begin position="1"/>
        <end position="17"/>
    </location>
</feature>
<organism evidence="3 4">
    <name type="scientific">Perkinsus chesapeaki</name>
    <name type="common">Clam parasite</name>
    <name type="synonym">Perkinsus andrewsi</name>
    <dbReference type="NCBI Taxonomy" id="330153"/>
    <lineage>
        <taxon>Eukaryota</taxon>
        <taxon>Sar</taxon>
        <taxon>Alveolata</taxon>
        <taxon>Perkinsozoa</taxon>
        <taxon>Perkinsea</taxon>
        <taxon>Perkinsida</taxon>
        <taxon>Perkinsidae</taxon>
        <taxon>Perkinsus</taxon>
    </lineage>
</organism>
<accession>A0A7J6M0G8</accession>
<dbReference type="Proteomes" id="UP000591131">
    <property type="component" value="Unassembled WGS sequence"/>
</dbReference>
<reference evidence="3 4" key="1">
    <citation type="submission" date="2020-04" db="EMBL/GenBank/DDBJ databases">
        <title>Perkinsus chesapeaki whole genome sequence.</title>
        <authorList>
            <person name="Bogema D.R."/>
        </authorList>
    </citation>
    <scope>NUCLEOTIDE SEQUENCE [LARGE SCALE GENOMIC DNA]</scope>
    <source>
        <strain evidence="3">ATCC PRA-425</strain>
    </source>
</reference>
<evidence type="ECO:0000313" key="4">
    <source>
        <dbReference type="Proteomes" id="UP000591131"/>
    </source>
</evidence>
<feature type="region of interest" description="Disordered" evidence="1">
    <location>
        <begin position="628"/>
        <end position="649"/>
    </location>
</feature>
<dbReference type="EMBL" id="JAAPAO010000274">
    <property type="protein sequence ID" value="KAF4664984.1"/>
    <property type="molecule type" value="Genomic_DNA"/>
</dbReference>
<keyword evidence="2" id="KW-0732">Signal</keyword>
<proteinExistence type="predicted"/>
<evidence type="ECO:0000256" key="1">
    <source>
        <dbReference type="SAM" id="MobiDB-lite"/>
    </source>
</evidence>
<evidence type="ECO:0000313" key="3">
    <source>
        <dbReference type="EMBL" id="KAF4664984.1"/>
    </source>
</evidence>
<name>A0A7J6M0G8_PERCH</name>
<feature type="compositionally biased region" description="Acidic residues" evidence="1">
    <location>
        <begin position="640"/>
        <end position="649"/>
    </location>
</feature>
<evidence type="ECO:0000256" key="2">
    <source>
        <dbReference type="SAM" id="SignalP"/>
    </source>
</evidence>
<comment type="caution">
    <text evidence="3">The sequence shown here is derived from an EMBL/GenBank/DDBJ whole genome shotgun (WGS) entry which is preliminary data.</text>
</comment>
<sequence length="665" mass="74886">MILAVITLFQLLSKSSSSSFASPEGIYQVLNPMQSGVRVLMDFSSRGSVYYLLYDGYSNRYSHGLFPWRMVSPSVISVDVPESELVFWKEDMPTRKDLSLQVLFYDAVRDIITVNDSIGAFDIASNSARSENSSPVVDVSSPYGVYRSVDPSIDITMKFNDGRASYRFSINGVSYSFPSDVDFQMKSSSLISVSVPRSQLDDLHANFPELSVDDFYMSLGYDPVRDEITFLLESRRSVILKLSNHLPLGDFTSRSWPGSFFRLKLTFFEDSTVKYTIHSYGPLNTRDNLSFPASMVSSSVISVTVPQDQLAEWKGIHANTFDDSGLQIFFYDRLRKRITFVGLGYSFETLHSSEPAEDPGSVANVRKPEGIYRSSDWGINITMLFNGSRVFYRFNIDGASYSFPFEVDFQMMSSSLIRVWLPRSQLYGLHGKFPGLSLDFFYMNLGYDYSRDEITFLLESWRAVILSQSYSEPSSFYCESYSAKPKSAITTITTTTSTTTTSTTSVSNLPFYSPISGEYCADENTAKMSLRFENQYVVTFAAVYRDTHILARRARYDVIKENGQVIISVDAVNSDLNEELLKMDWQGITRLDFIFDPVRNIVMLEKHGLIGHMFIGFDCAAAIEAPPAEPHGGGGGGYSTDDDDDDGDADLTEFFVELLRLLSRR</sequence>
<protein>
    <submittedName>
        <fullName evidence="3">Uncharacterized protein</fullName>
    </submittedName>
</protein>
<dbReference type="AlphaFoldDB" id="A0A7J6M0G8"/>
<keyword evidence="4" id="KW-1185">Reference proteome</keyword>